<evidence type="ECO:0000313" key="2">
    <source>
        <dbReference type="EMBL" id="ADU61298.1"/>
    </source>
</evidence>
<reference evidence="3" key="1">
    <citation type="submission" date="2010-12" db="EMBL/GenBank/DDBJ databases">
        <title>Complete sequence of Desulfovibrio aespoeensis Aspo-2.</title>
        <authorList>
            <consortium name="US DOE Joint Genome Institute"/>
            <person name="Lucas S."/>
            <person name="Copeland A."/>
            <person name="Lapidus A."/>
            <person name="Cheng J.-F."/>
            <person name="Goodwin L."/>
            <person name="Pitluck S."/>
            <person name="Chertkov O."/>
            <person name="Misra M."/>
            <person name="Detter J.C."/>
            <person name="Han C."/>
            <person name="Tapia R."/>
            <person name="Land M."/>
            <person name="Hauser L."/>
            <person name="Kyrpides N."/>
            <person name="Ivanova N."/>
            <person name="Ovchinnikova G."/>
            <person name="Pedersen K."/>
            <person name="Jagevall S."/>
            <person name="Hazen T."/>
            <person name="Woyke T."/>
        </authorList>
    </citation>
    <scope>NUCLEOTIDE SEQUENCE [LARGE SCALE GENOMIC DNA]</scope>
    <source>
        <strain evidence="3">ATCC 700646 / DSM 10631 / Aspo-2</strain>
    </source>
</reference>
<dbReference type="STRING" id="643562.Daes_0271"/>
<evidence type="ECO:0000313" key="3">
    <source>
        <dbReference type="Proteomes" id="UP000002191"/>
    </source>
</evidence>
<reference evidence="2 3" key="2">
    <citation type="journal article" date="2014" name="Genome Announc.">
        <title>Complete Genome Sequence of the Subsurface, Mesophilic Sulfate-Reducing Bacterium Desulfovibrio aespoeensis Aspo-2.</title>
        <authorList>
            <person name="Pedersen K."/>
            <person name="Bengtsson A."/>
            <person name="Edlund J."/>
            <person name="Rabe L."/>
            <person name="Hazen T."/>
            <person name="Chakraborty R."/>
            <person name="Goodwin L."/>
            <person name="Shapiro N."/>
        </authorList>
    </citation>
    <scope>NUCLEOTIDE SEQUENCE [LARGE SCALE GENOMIC DNA]</scope>
    <source>
        <strain evidence="3">ATCC 700646 / DSM 10631 / Aspo-2</strain>
    </source>
</reference>
<sequence length="201" mass="22533" precursor="true">MKRPSAFIILALILLSAPCLAAEPLPLTLSVFTLGKDVDLYQSYCDGSQGLSQTDIPFLSETNLRADSVPGVRGGSLTHGNCLGDRKLLRVKLKFHDTSQKFFNALLKEYTKQFGEPDSYQGDTFKNVIAWQWNFARGKEAVSLLLMWSRDKEMRPGVSIKMTLESLLDAEYDCYKAAFDKQEKDQGGPTAIRNLNDFVPR</sequence>
<gene>
    <name evidence="2" type="ordered locus">Daes_0271</name>
</gene>
<protein>
    <submittedName>
        <fullName evidence="2">Uncharacterized protein</fullName>
    </submittedName>
</protein>
<organism evidence="2 3">
    <name type="scientific">Pseudodesulfovibrio aespoeensis (strain ATCC 700646 / DSM 10631 / Aspo-2)</name>
    <name type="common">Desulfovibrio aespoeensis</name>
    <dbReference type="NCBI Taxonomy" id="643562"/>
    <lineage>
        <taxon>Bacteria</taxon>
        <taxon>Pseudomonadati</taxon>
        <taxon>Thermodesulfobacteriota</taxon>
        <taxon>Desulfovibrionia</taxon>
        <taxon>Desulfovibrionales</taxon>
        <taxon>Desulfovibrionaceae</taxon>
    </lineage>
</organism>
<name>E6VVU6_PSEA9</name>
<dbReference type="Proteomes" id="UP000002191">
    <property type="component" value="Chromosome"/>
</dbReference>
<dbReference type="eggNOG" id="ENOG5032S50">
    <property type="taxonomic scope" value="Bacteria"/>
</dbReference>
<dbReference type="AlphaFoldDB" id="E6VVU6"/>
<dbReference type="KEGG" id="das:Daes_0271"/>
<dbReference type="OrthoDB" id="5456013at2"/>
<dbReference type="RefSeq" id="WP_013513235.1">
    <property type="nucleotide sequence ID" value="NC_014844.1"/>
</dbReference>
<proteinExistence type="predicted"/>
<dbReference type="HOGENOM" id="CLU_115765_0_0_7"/>
<accession>E6VVU6</accession>
<dbReference type="EMBL" id="CP002431">
    <property type="protein sequence ID" value="ADU61298.1"/>
    <property type="molecule type" value="Genomic_DNA"/>
</dbReference>
<keyword evidence="3" id="KW-1185">Reference proteome</keyword>
<feature type="chain" id="PRO_5003214141" evidence="1">
    <location>
        <begin position="22"/>
        <end position="201"/>
    </location>
</feature>
<evidence type="ECO:0000256" key="1">
    <source>
        <dbReference type="SAM" id="SignalP"/>
    </source>
</evidence>
<keyword evidence="1" id="KW-0732">Signal</keyword>
<feature type="signal peptide" evidence="1">
    <location>
        <begin position="1"/>
        <end position="21"/>
    </location>
</feature>